<sequence length="82" mass="8479">MVGSTSGFNVAILRPWRLSEPGEGGGVVLAFNTTETSSGGGARRRHINLGGLNKPPLPTFRCCLNESSGARAGLQAHSLASE</sequence>
<gene>
    <name evidence="1" type="ORF">chiPu_0015846</name>
</gene>
<evidence type="ECO:0000313" key="1">
    <source>
        <dbReference type="EMBL" id="GCC37342.1"/>
    </source>
</evidence>
<reference evidence="1 2" key="1">
    <citation type="journal article" date="2018" name="Nat. Ecol. Evol.">
        <title>Shark genomes provide insights into elasmobranch evolution and the origin of vertebrates.</title>
        <authorList>
            <person name="Hara Y"/>
            <person name="Yamaguchi K"/>
            <person name="Onimaru K"/>
            <person name="Kadota M"/>
            <person name="Koyanagi M"/>
            <person name="Keeley SD"/>
            <person name="Tatsumi K"/>
            <person name="Tanaka K"/>
            <person name="Motone F"/>
            <person name="Kageyama Y"/>
            <person name="Nozu R"/>
            <person name="Adachi N"/>
            <person name="Nishimura O"/>
            <person name="Nakagawa R"/>
            <person name="Tanegashima C"/>
            <person name="Kiyatake I"/>
            <person name="Matsumoto R"/>
            <person name="Murakumo K"/>
            <person name="Nishida K"/>
            <person name="Terakita A"/>
            <person name="Kuratani S"/>
            <person name="Sato K"/>
            <person name="Hyodo S Kuraku.S."/>
        </authorList>
    </citation>
    <scope>NUCLEOTIDE SEQUENCE [LARGE SCALE GENOMIC DNA]</scope>
</reference>
<dbReference type="Proteomes" id="UP000287033">
    <property type="component" value="Unassembled WGS sequence"/>
</dbReference>
<proteinExistence type="predicted"/>
<protein>
    <submittedName>
        <fullName evidence="1">Uncharacterized protein</fullName>
    </submittedName>
</protein>
<comment type="caution">
    <text evidence="1">The sequence shown here is derived from an EMBL/GenBank/DDBJ whole genome shotgun (WGS) entry which is preliminary data.</text>
</comment>
<keyword evidence="2" id="KW-1185">Reference proteome</keyword>
<name>A0A401T3X8_CHIPU</name>
<accession>A0A401T3X8</accession>
<dbReference type="EMBL" id="BEZZ01000982">
    <property type="protein sequence ID" value="GCC37342.1"/>
    <property type="molecule type" value="Genomic_DNA"/>
</dbReference>
<organism evidence="1 2">
    <name type="scientific">Chiloscyllium punctatum</name>
    <name type="common">Brownbanded bambooshark</name>
    <name type="synonym">Hemiscyllium punctatum</name>
    <dbReference type="NCBI Taxonomy" id="137246"/>
    <lineage>
        <taxon>Eukaryota</taxon>
        <taxon>Metazoa</taxon>
        <taxon>Chordata</taxon>
        <taxon>Craniata</taxon>
        <taxon>Vertebrata</taxon>
        <taxon>Chondrichthyes</taxon>
        <taxon>Elasmobranchii</taxon>
        <taxon>Galeomorphii</taxon>
        <taxon>Galeoidea</taxon>
        <taxon>Orectolobiformes</taxon>
        <taxon>Hemiscylliidae</taxon>
        <taxon>Chiloscyllium</taxon>
    </lineage>
</organism>
<dbReference type="AlphaFoldDB" id="A0A401T3X8"/>
<evidence type="ECO:0000313" key="2">
    <source>
        <dbReference type="Proteomes" id="UP000287033"/>
    </source>
</evidence>